<reference evidence="2 3" key="1">
    <citation type="submission" date="2024-08" db="EMBL/GenBank/DDBJ databases">
        <title>Gnathostoma spinigerum genome.</title>
        <authorList>
            <person name="Gonzalez-Bertolin B."/>
            <person name="Monzon S."/>
            <person name="Zaballos A."/>
            <person name="Jimenez P."/>
            <person name="Dekumyoy P."/>
            <person name="Varona S."/>
            <person name="Cuesta I."/>
            <person name="Sumanam S."/>
            <person name="Adisakwattana P."/>
            <person name="Gasser R.B."/>
            <person name="Hernandez-Gonzalez A."/>
            <person name="Young N.D."/>
            <person name="Perteguer M.J."/>
        </authorList>
    </citation>
    <scope>NUCLEOTIDE SEQUENCE [LARGE SCALE GENOMIC DNA]</scope>
    <source>
        <strain evidence="2">AL3</strain>
        <tissue evidence="2">Liver</tissue>
    </source>
</reference>
<sequence>MGFATNGKDGGEWLILFVVTDNQLEKTCHFNPESLSMNGTRGLVPLKCWSYSMAMITEKSESERIAFTPSERARCVHTLHNVDDGEEDKLREKTEIVEKSNQSHAE</sequence>
<gene>
    <name evidence="2" type="ORF">AB6A40_006979</name>
</gene>
<feature type="compositionally biased region" description="Basic and acidic residues" evidence="1">
    <location>
        <begin position="84"/>
        <end position="98"/>
    </location>
</feature>
<protein>
    <submittedName>
        <fullName evidence="2">Uncharacterized protein</fullName>
    </submittedName>
</protein>
<dbReference type="Proteomes" id="UP001608902">
    <property type="component" value="Unassembled WGS sequence"/>
</dbReference>
<name>A0ABD6EJW8_9BILA</name>
<organism evidence="2 3">
    <name type="scientific">Gnathostoma spinigerum</name>
    <dbReference type="NCBI Taxonomy" id="75299"/>
    <lineage>
        <taxon>Eukaryota</taxon>
        <taxon>Metazoa</taxon>
        <taxon>Ecdysozoa</taxon>
        <taxon>Nematoda</taxon>
        <taxon>Chromadorea</taxon>
        <taxon>Rhabditida</taxon>
        <taxon>Spirurina</taxon>
        <taxon>Gnathostomatomorpha</taxon>
        <taxon>Gnathostomatoidea</taxon>
        <taxon>Gnathostomatidae</taxon>
        <taxon>Gnathostoma</taxon>
    </lineage>
</organism>
<evidence type="ECO:0000256" key="1">
    <source>
        <dbReference type="SAM" id="MobiDB-lite"/>
    </source>
</evidence>
<comment type="caution">
    <text evidence="2">The sequence shown here is derived from an EMBL/GenBank/DDBJ whole genome shotgun (WGS) entry which is preliminary data.</text>
</comment>
<accession>A0ABD6EJW8</accession>
<keyword evidence="3" id="KW-1185">Reference proteome</keyword>
<evidence type="ECO:0000313" key="2">
    <source>
        <dbReference type="EMBL" id="MFH4980270.1"/>
    </source>
</evidence>
<dbReference type="EMBL" id="JBGFUD010005313">
    <property type="protein sequence ID" value="MFH4980270.1"/>
    <property type="molecule type" value="Genomic_DNA"/>
</dbReference>
<evidence type="ECO:0000313" key="3">
    <source>
        <dbReference type="Proteomes" id="UP001608902"/>
    </source>
</evidence>
<feature type="region of interest" description="Disordered" evidence="1">
    <location>
        <begin position="84"/>
        <end position="106"/>
    </location>
</feature>
<dbReference type="AlphaFoldDB" id="A0ABD6EJW8"/>
<proteinExistence type="predicted"/>